<comment type="caution">
    <text evidence="2">The sequence shown here is derived from an EMBL/GenBank/DDBJ whole genome shotgun (WGS) entry which is preliminary data.</text>
</comment>
<protein>
    <submittedName>
        <fullName evidence="2">Uncharacterized protein</fullName>
    </submittedName>
</protein>
<evidence type="ECO:0000313" key="3">
    <source>
        <dbReference type="Proteomes" id="UP000228596"/>
    </source>
</evidence>
<name>A0A2M6WWK5_9BACT</name>
<sequence length="96" mass="10407">MPTQNGTTRRDGGVSTGGRTVKSPLKLLLLQECRDHPRSDHDPGKTQRDLGLSQHPFDATECTARRGGNGCPRLLRCQKEASIKVQLIEAVTVAAT</sequence>
<feature type="region of interest" description="Disordered" evidence="1">
    <location>
        <begin position="1"/>
        <end position="22"/>
    </location>
</feature>
<feature type="compositionally biased region" description="Basic and acidic residues" evidence="1">
    <location>
        <begin position="34"/>
        <end position="48"/>
    </location>
</feature>
<accession>A0A2M6WWK5</accession>
<gene>
    <name evidence="2" type="ORF">COT77_03120</name>
</gene>
<reference evidence="3" key="1">
    <citation type="submission" date="2017-09" db="EMBL/GenBank/DDBJ databases">
        <title>Depth-based differentiation of microbial function through sediment-hosted aquifers and enrichment of novel symbionts in the deep terrestrial subsurface.</title>
        <authorList>
            <person name="Probst A.J."/>
            <person name="Ladd B."/>
            <person name="Jarett J.K."/>
            <person name="Geller-Mcgrath D.E."/>
            <person name="Sieber C.M.K."/>
            <person name="Emerson J.B."/>
            <person name="Anantharaman K."/>
            <person name="Thomas B.C."/>
            <person name="Malmstrom R."/>
            <person name="Stieglmeier M."/>
            <person name="Klingl A."/>
            <person name="Woyke T."/>
            <person name="Ryan C.M."/>
            <person name="Banfield J.F."/>
        </authorList>
    </citation>
    <scope>NUCLEOTIDE SEQUENCE [LARGE SCALE GENOMIC DNA]</scope>
</reference>
<evidence type="ECO:0000313" key="2">
    <source>
        <dbReference type="EMBL" id="PIT97121.1"/>
    </source>
</evidence>
<evidence type="ECO:0000256" key="1">
    <source>
        <dbReference type="SAM" id="MobiDB-lite"/>
    </source>
</evidence>
<feature type="region of interest" description="Disordered" evidence="1">
    <location>
        <begin position="34"/>
        <end position="53"/>
    </location>
</feature>
<dbReference type="Proteomes" id="UP000228596">
    <property type="component" value="Unassembled WGS sequence"/>
</dbReference>
<dbReference type="AlphaFoldDB" id="A0A2M6WWK5"/>
<proteinExistence type="predicted"/>
<organism evidence="2 3">
    <name type="scientific">Candidatus Berkelbacteria bacterium CG10_big_fil_rev_8_21_14_0_10_41_12</name>
    <dbReference type="NCBI Taxonomy" id="1974513"/>
    <lineage>
        <taxon>Bacteria</taxon>
        <taxon>Candidatus Berkelbacteria</taxon>
    </lineage>
</organism>
<dbReference type="EMBL" id="PEZV01000035">
    <property type="protein sequence ID" value="PIT97121.1"/>
    <property type="molecule type" value="Genomic_DNA"/>
</dbReference>